<dbReference type="InterPro" id="IPR051783">
    <property type="entry name" value="NAD(P)-dependent_oxidoreduct"/>
</dbReference>
<dbReference type="InterPro" id="IPR036291">
    <property type="entry name" value="NAD(P)-bd_dom_sf"/>
</dbReference>
<dbReference type="EMBL" id="NWTC01000028">
    <property type="protein sequence ID" value="PDT44788.1"/>
    <property type="molecule type" value="Genomic_DNA"/>
</dbReference>
<gene>
    <name evidence="2" type="ORF">CO661_27290</name>
</gene>
<dbReference type="RefSeq" id="WP_097587694.1">
    <property type="nucleotide sequence ID" value="NZ_NWTC01000028.1"/>
</dbReference>
<feature type="domain" description="NAD-dependent epimerase/dehydratase" evidence="1">
    <location>
        <begin position="14"/>
        <end position="246"/>
    </location>
</feature>
<dbReference type="GO" id="GO:0004029">
    <property type="term" value="F:aldehyde dehydrogenase (NAD+) activity"/>
    <property type="evidence" value="ECO:0007669"/>
    <property type="project" value="TreeGrafter"/>
</dbReference>
<reference evidence="2 3" key="1">
    <citation type="submission" date="2017-09" db="EMBL/GenBank/DDBJ databases">
        <title>Comparative genomics of rhizobia isolated from Phaseolus vulgaris in China.</title>
        <authorList>
            <person name="Tong W."/>
        </authorList>
    </citation>
    <scope>NUCLEOTIDE SEQUENCE [LARGE SCALE GENOMIC DNA]</scope>
    <source>
        <strain evidence="2 3">PCH1</strain>
    </source>
</reference>
<comment type="caution">
    <text evidence="2">The sequence shown here is derived from an EMBL/GenBank/DDBJ whole genome shotgun (WGS) entry which is preliminary data.</text>
</comment>
<dbReference type="PANTHER" id="PTHR48079:SF6">
    <property type="entry name" value="NAD(P)-BINDING DOMAIN-CONTAINING PROTEIN-RELATED"/>
    <property type="match status" value="1"/>
</dbReference>
<organism evidence="2 3">
    <name type="scientific">Rhizobium fredii</name>
    <name type="common">Sinorhizobium fredii</name>
    <dbReference type="NCBI Taxonomy" id="380"/>
    <lineage>
        <taxon>Bacteria</taxon>
        <taxon>Pseudomonadati</taxon>
        <taxon>Pseudomonadota</taxon>
        <taxon>Alphaproteobacteria</taxon>
        <taxon>Hyphomicrobiales</taxon>
        <taxon>Rhizobiaceae</taxon>
        <taxon>Sinorhizobium/Ensifer group</taxon>
        <taxon>Sinorhizobium</taxon>
    </lineage>
</organism>
<dbReference type="Pfam" id="PF01370">
    <property type="entry name" value="Epimerase"/>
    <property type="match status" value="1"/>
</dbReference>
<dbReference type="Gene3D" id="3.40.50.720">
    <property type="entry name" value="NAD(P)-binding Rossmann-like Domain"/>
    <property type="match status" value="1"/>
</dbReference>
<dbReference type="SUPFAM" id="SSF51735">
    <property type="entry name" value="NAD(P)-binding Rossmann-fold domains"/>
    <property type="match status" value="1"/>
</dbReference>
<dbReference type="Proteomes" id="UP000220353">
    <property type="component" value="Unassembled WGS sequence"/>
</dbReference>
<dbReference type="AlphaFoldDB" id="A0A2A6LQZ2"/>
<dbReference type="PANTHER" id="PTHR48079">
    <property type="entry name" value="PROTEIN YEEZ"/>
    <property type="match status" value="1"/>
</dbReference>
<dbReference type="InterPro" id="IPR001509">
    <property type="entry name" value="Epimerase_deHydtase"/>
</dbReference>
<protein>
    <recommendedName>
        <fullName evidence="1">NAD-dependent epimerase/dehydratase domain-containing protein</fullName>
    </recommendedName>
</protein>
<dbReference type="GO" id="GO:0005737">
    <property type="term" value="C:cytoplasm"/>
    <property type="evidence" value="ECO:0007669"/>
    <property type="project" value="TreeGrafter"/>
</dbReference>
<evidence type="ECO:0000313" key="2">
    <source>
        <dbReference type="EMBL" id="PDT44788.1"/>
    </source>
</evidence>
<proteinExistence type="predicted"/>
<accession>A0A2A6LQZ2</accession>
<evidence type="ECO:0000313" key="3">
    <source>
        <dbReference type="Proteomes" id="UP000220353"/>
    </source>
</evidence>
<sequence length="356" mass="38662">MQEITPITLNAPLVLLTGAAGWLGGRVAAALTTGLPDAGLLANGSFRVRALVPTGEDISELRKQGMEIATGDLREMQSVRAFVAGAEGAVLIHMAGIIHPKNVAQFEAINTQGTINLVTAAQKAGVRRAVVMSSNSPVGFNPHSDHRFTEESPYDPYAGYGRSKMLMERALRAEVAAGSTMEIVIVRAPWFYGPNQPPRQTLFFKMVKEGKFPIIGSGRNRRSMGYTDNLAQGILLAAVHERAAGDIFWLADETPYTMNEIIEVVGMVLHEDFGMTVKPNPFRLPDIVGGAATILDAALQYAGIYHQKIHVLSEMNKTIACDITKARKVLGYAPKIALREGMQRSVDWCLKNGQSF</sequence>
<evidence type="ECO:0000259" key="1">
    <source>
        <dbReference type="Pfam" id="PF01370"/>
    </source>
</evidence>
<name>A0A2A6LQZ2_RHIFR</name>